<feature type="region of interest" description="Disordered" evidence="3">
    <location>
        <begin position="441"/>
        <end position="494"/>
    </location>
</feature>
<sequence length="1316" mass="147495">MLRMATTVDGICGGAKWPALVFDSYQSARDWMVDVTPLEKLKPVLDVEDCVLFYFGRCTGQPATRPDEVFHLAIMPKSRANLEPFAQRTERDTMDPLLTMAFNEALQFADAPTKLCAMEMLVRFIIQDSTYSLPADNGEGDTIDWNAIFEVLWDMLEADGWGLSTFGDKLLYSIPSMDFSNFEVGSTVFQSKRLALKKAVEYYASRSCSTAAALWDSMWIQMEERKQCSIMVIRNLTFFVTPQVEHFDHLKTGETMFASKKDAVIRFCRRIPDSSPIKYSKPMGIAPAPTGSVSHSATTSAKPLATARPPTNDIVDIKEAAVQIAPRKTLKRKMPAQSVFPPVVEQPAHRRTATSAYPWGFVWDVLSKDFLWKCKPGKFGFDFYSPDGLTFGTEEDVMEYLVTSNKLSEIERLIKLHGAPTPEQNKENSAKPLVHTAKAAVATKEPAKISKPTKLDSESDNDDEPIIKKTKALKSKKRLSYSSPKASNKPVKATSHRASIPESIGFGVIERVLKSVGWKWVQGKFDYVYCKPHVVLGNKGKIFSGDENVDFFRSKEQFELYVRNNSELMAFIRAKIRADKGLSPLKDNFAVLDMSSDEDQSEKERIVQKPKSKVQVVVDDESEEDLQKKWCRKAKKSWWLEENSQPVAGIPAFEVKFGNVYKFLQTKGWSHRPGQFGYDYYRPNVKTEADKILNKTYYQSEADMEKHLRTSGEWKKIEAKLMRQHEAAQAGLSSPSSQSSSGSEPSDIGSSLANERVDDVASPPPPGLFCRMWRRLEEKGWTKVAPQEMDGMYMYCCPNGKRYTKEELQMHDVETLINNHKKNNVVEVHDSSDSDDMQNDEAQKDDDEVSVVEGEPSEVAQTPSNEIRMTRPAVAKAPPVAGFMSPDESTLKSSDKVVARNVQQDFTPSPSTAAAASKPAQTEVSPSKKKTVMQLEFERVLHNLSSGYTTKSPLLHRTNEWRELVNFFDRCITTGQRKSVFVSGAPGSGKSALMKLMEQHVVLAWKESSCDTSLQVVNLNAMQLGNAGSVYKSIAAQVTNQDYSTAEEATAALELAFKSQNSTTFLILDEIDVLLQGKGERDLYRLFEWAHHPFSSVIFVGIANSIDLTQRHLPLLKSQDCKPLSVVFGAYSHDAISDILKQRVLTDSLTPMPVIDVMALTYLARKVASTDGDIRKALSICRSCLMQQQMRDVLTPVTMADMVAVMKLYLTSSNASKWQQQPRLTKLVLFAALQVQTDRPGVYNTNTVYDKYCEVGRKCMSMSQLISMGEFNQMLDALAAEGLVEIKKDKSSFKLFGSTESAEKYFAADPYFRALL</sequence>
<feature type="region of interest" description="Disordered" evidence="3">
    <location>
        <begin position="828"/>
        <end position="862"/>
    </location>
</feature>
<dbReference type="GO" id="GO:0003688">
    <property type="term" value="F:DNA replication origin binding"/>
    <property type="evidence" value="ECO:0007669"/>
    <property type="project" value="TreeGrafter"/>
</dbReference>
<dbReference type="STRING" id="157072.A0A024U7V4"/>
<gene>
    <name evidence="5" type="ORF">H310_06004</name>
</gene>
<evidence type="ECO:0000259" key="4">
    <source>
        <dbReference type="SMART" id="SM00382"/>
    </source>
</evidence>
<dbReference type="InterPro" id="IPR027417">
    <property type="entry name" value="P-loop_NTPase"/>
</dbReference>
<name>A0A024U7V4_9STRA</name>
<dbReference type="Pfam" id="PF13401">
    <property type="entry name" value="AAA_22"/>
    <property type="match status" value="1"/>
</dbReference>
<dbReference type="GO" id="GO:0006270">
    <property type="term" value="P:DNA replication initiation"/>
    <property type="evidence" value="ECO:0007669"/>
    <property type="project" value="TreeGrafter"/>
</dbReference>
<dbReference type="SMART" id="SM00382">
    <property type="entry name" value="AAA"/>
    <property type="match status" value="1"/>
</dbReference>
<dbReference type="RefSeq" id="XP_008869111.1">
    <property type="nucleotide sequence ID" value="XM_008870889.1"/>
</dbReference>
<feature type="compositionally biased region" description="Polar residues" evidence="3">
    <location>
        <begin position="291"/>
        <end position="301"/>
    </location>
</feature>
<dbReference type="InterPro" id="IPR003593">
    <property type="entry name" value="AAA+_ATPase"/>
</dbReference>
<dbReference type="eggNOG" id="KOG2227">
    <property type="taxonomic scope" value="Eukaryota"/>
</dbReference>
<accession>A0A024U7V4</accession>
<dbReference type="PANTHER" id="PTHR10763">
    <property type="entry name" value="CELL DIVISION CONTROL PROTEIN 6-RELATED"/>
    <property type="match status" value="1"/>
</dbReference>
<feature type="region of interest" description="Disordered" evidence="3">
    <location>
        <begin position="725"/>
        <end position="764"/>
    </location>
</feature>
<evidence type="ECO:0000256" key="2">
    <source>
        <dbReference type="ARBA" id="ARBA00022705"/>
    </source>
</evidence>
<feature type="compositionally biased region" description="Basic and acidic residues" evidence="3">
    <location>
        <begin position="445"/>
        <end position="457"/>
    </location>
</feature>
<feature type="domain" description="AAA+ ATPase" evidence="4">
    <location>
        <begin position="976"/>
        <end position="1119"/>
    </location>
</feature>
<feature type="compositionally biased region" description="Low complexity" evidence="3">
    <location>
        <begin position="733"/>
        <end position="751"/>
    </location>
</feature>
<feature type="compositionally biased region" description="Low complexity" evidence="3">
    <location>
        <begin position="907"/>
        <end position="922"/>
    </location>
</feature>
<dbReference type="VEuPathDB" id="FungiDB:H310_06004"/>
<protein>
    <recommendedName>
        <fullName evidence="4">AAA+ ATPase domain-containing protein</fullName>
    </recommendedName>
</protein>
<dbReference type="GeneID" id="20083054"/>
<dbReference type="PANTHER" id="PTHR10763:SF26">
    <property type="entry name" value="CELL DIVISION CONTROL PROTEIN 6 HOMOLOG"/>
    <property type="match status" value="1"/>
</dbReference>
<reference evidence="5" key="1">
    <citation type="submission" date="2013-12" db="EMBL/GenBank/DDBJ databases">
        <title>The Genome Sequence of Aphanomyces invadans NJM9701.</title>
        <authorList>
            <consortium name="The Broad Institute Genomics Platform"/>
            <person name="Russ C."/>
            <person name="Tyler B."/>
            <person name="van West P."/>
            <person name="Dieguez-Uribeondo J."/>
            <person name="Young S.K."/>
            <person name="Zeng Q."/>
            <person name="Gargeya S."/>
            <person name="Fitzgerald M."/>
            <person name="Abouelleil A."/>
            <person name="Alvarado L."/>
            <person name="Chapman S.B."/>
            <person name="Gainer-Dewar J."/>
            <person name="Goldberg J."/>
            <person name="Griggs A."/>
            <person name="Gujja S."/>
            <person name="Hansen M."/>
            <person name="Howarth C."/>
            <person name="Imamovic A."/>
            <person name="Ireland A."/>
            <person name="Larimer J."/>
            <person name="McCowan C."/>
            <person name="Murphy C."/>
            <person name="Pearson M."/>
            <person name="Poon T.W."/>
            <person name="Priest M."/>
            <person name="Roberts A."/>
            <person name="Saif S."/>
            <person name="Shea T."/>
            <person name="Sykes S."/>
            <person name="Wortman J."/>
            <person name="Nusbaum C."/>
            <person name="Birren B."/>
        </authorList>
    </citation>
    <scope>NUCLEOTIDE SEQUENCE [LARGE SCALE GENOMIC DNA]</scope>
    <source>
        <strain evidence="5">NJM9701</strain>
    </source>
</reference>
<dbReference type="Gene3D" id="3.40.50.300">
    <property type="entry name" value="P-loop containing nucleotide triphosphate hydrolases"/>
    <property type="match status" value="1"/>
</dbReference>
<dbReference type="GO" id="GO:0005634">
    <property type="term" value="C:nucleus"/>
    <property type="evidence" value="ECO:0007669"/>
    <property type="project" value="TreeGrafter"/>
</dbReference>
<keyword evidence="2" id="KW-0235">DNA replication</keyword>
<feature type="compositionally biased region" description="Basic residues" evidence="3">
    <location>
        <begin position="468"/>
        <end position="479"/>
    </location>
</feature>
<dbReference type="InterPro" id="IPR049945">
    <property type="entry name" value="AAA_22"/>
</dbReference>
<dbReference type="Gene3D" id="1.10.8.60">
    <property type="match status" value="1"/>
</dbReference>
<dbReference type="InterPro" id="IPR050311">
    <property type="entry name" value="ORC1/CDC6"/>
</dbReference>
<dbReference type="GO" id="GO:0016887">
    <property type="term" value="F:ATP hydrolysis activity"/>
    <property type="evidence" value="ECO:0007669"/>
    <property type="project" value="InterPro"/>
</dbReference>
<feature type="region of interest" description="Disordered" evidence="3">
    <location>
        <begin position="290"/>
        <end position="309"/>
    </location>
</feature>
<dbReference type="OrthoDB" id="1926878at2759"/>
<dbReference type="EMBL" id="KI913961">
    <property type="protein sequence ID" value="ETW02506.1"/>
    <property type="molecule type" value="Genomic_DNA"/>
</dbReference>
<evidence type="ECO:0000313" key="5">
    <source>
        <dbReference type="EMBL" id="ETW02506.1"/>
    </source>
</evidence>
<organism evidence="5">
    <name type="scientific">Aphanomyces invadans</name>
    <dbReference type="NCBI Taxonomy" id="157072"/>
    <lineage>
        <taxon>Eukaryota</taxon>
        <taxon>Sar</taxon>
        <taxon>Stramenopiles</taxon>
        <taxon>Oomycota</taxon>
        <taxon>Saprolegniomycetes</taxon>
        <taxon>Saprolegniales</taxon>
        <taxon>Verrucalvaceae</taxon>
        <taxon>Aphanomyces</taxon>
    </lineage>
</organism>
<evidence type="ECO:0000256" key="1">
    <source>
        <dbReference type="ARBA" id="ARBA00006184"/>
    </source>
</evidence>
<dbReference type="SUPFAM" id="SSF52540">
    <property type="entry name" value="P-loop containing nucleoside triphosphate hydrolases"/>
    <property type="match status" value="1"/>
</dbReference>
<evidence type="ECO:0000256" key="3">
    <source>
        <dbReference type="SAM" id="MobiDB-lite"/>
    </source>
</evidence>
<proteinExistence type="inferred from homology"/>
<feature type="compositionally biased region" description="Acidic residues" evidence="3">
    <location>
        <begin position="833"/>
        <end position="850"/>
    </location>
</feature>
<comment type="similarity">
    <text evidence="1">Belongs to the CDC6/cdc18 family.</text>
</comment>
<feature type="region of interest" description="Disordered" evidence="3">
    <location>
        <begin position="905"/>
        <end position="929"/>
    </location>
</feature>
<dbReference type="GO" id="GO:0033314">
    <property type="term" value="P:mitotic DNA replication checkpoint signaling"/>
    <property type="evidence" value="ECO:0007669"/>
    <property type="project" value="TreeGrafter"/>
</dbReference>